<reference evidence="4" key="1">
    <citation type="submission" date="2011-01" db="EMBL/GenBank/DDBJ databases">
        <title>Complete sequence of chromosome of Acidobacterium sp. MP5ACTX9.</title>
        <authorList>
            <consortium name="US DOE Joint Genome Institute"/>
            <person name="Lucas S."/>
            <person name="Copeland A."/>
            <person name="Lapidus A."/>
            <person name="Cheng J.-F."/>
            <person name="Goodwin L."/>
            <person name="Pitluck S."/>
            <person name="Teshima H."/>
            <person name="Detter J.C."/>
            <person name="Han C."/>
            <person name="Tapia R."/>
            <person name="Land M."/>
            <person name="Hauser L."/>
            <person name="Kyrpides N."/>
            <person name="Ivanova N."/>
            <person name="Ovchinnikova G."/>
            <person name="Pagani I."/>
            <person name="Rawat S.R."/>
            <person name="Mannisto M."/>
            <person name="Haggblom M.M."/>
            <person name="Woyke T."/>
        </authorList>
    </citation>
    <scope>NUCLEOTIDE SEQUENCE [LARGE SCALE GENOMIC DNA]</scope>
    <source>
        <strain evidence="4">MP5ACTX9</strain>
    </source>
</reference>
<evidence type="ECO:0000313" key="3">
    <source>
        <dbReference type="EMBL" id="ADW68920.1"/>
    </source>
</evidence>
<gene>
    <name evidence="3" type="ordered locus">AciX9_1874</name>
</gene>
<protein>
    <submittedName>
        <fullName evidence="3">Oleoyl-(Acyl-carrier-protein) hydrolase</fullName>
        <ecNumber evidence="3">3.1.2.14</ecNumber>
    </submittedName>
</protein>
<organism evidence="4">
    <name type="scientific">Granulicella tundricola (strain ATCC BAA-1859 / DSM 23138 / MP5ACTX9)</name>
    <dbReference type="NCBI Taxonomy" id="1198114"/>
    <lineage>
        <taxon>Bacteria</taxon>
        <taxon>Pseudomonadati</taxon>
        <taxon>Acidobacteriota</taxon>
        <taxon>Terriglobia</taxon>
        <taxon>Terriglobales</taxon>
        <taxon>Acidobacteriaceae</taxon>
        <taxon>Granulicella</taxon>
    </lineage>
</organism>
<name>E8X024_GRATM</name>
<evidence type="ECO:0000259" key="2">
    <source>
        <dbReference type="Pfam" id="PF00975"/>
    </source>
</evidence>
<dbReference type="Gene3D" id="3.40.50.1820">
    <property type="entry name" value="alpha/beta hydrolase"/>
    <property type="match status" value="1"/>
</dbReference>
<accession>E8X024</accession>
<feature type="domain" description="Thioesterase" evidence="2">
    <location>
        <begin position="2"/>
        <end position="225"/>
    </location>
</feature>
<sequence>MRLFCLPHAGSGAAAFYRWKRLLPAGVSVCPVMLPGREIRIAEGALLRVSEIVDALHEAVKGSLDRPFAIFGHSMGALLAFEWAQRIAGDGLRGPACLFVSGRNAPHLPFRHRGLHKLADAEFVAELNVRYGGVPEGFLEDADMREFFLPILRADLEVVETYEYQVMEKLGVPVQAFAGVDDRSVSEDGLARWSEITNGPFSVRRFPGDHFYHLGVGQAELLRVIAETLG</sequence>
<dbReference type="eggNOG" id="COG3208">
    <property type="taxonomic scope" value="Bacteria"/>
</dbReference>
<keyword evidence="3" id="KW-0378">Hydrolase</keyword>
<comment type="similarity">
    <text evidence="1">Belongs to the thioesterase family.</text>
</comment>
<evidence type="ECO:0000313" key="4">
    <source>
        <dbReference type="Proteomes" id="UP000000343"/>
    </source>
</evidence>
<evidence type="ECO:0000256" key="1">
    <source>
        <dbReference type="ARBA" id="ARBA00007169"/>
    </source>
</evidence>
<dbReference type="InterPro" id="IPR029058">
    <property type="entry name" value="AB_hydrolase_fold"/>
</dbReference>
<dbReference type="PaxDb" id="1198114-AciX9_1874"/>
<dbReference type="SUPFAM" id="SSF53474">
    <property type="entry name" value="alpha/beta-Hydrolases"/>
    <property type="match status" value="1"/>
</dbReference>
<dbReference type="Proteomes" id="UP000000343">
    <property type="component" value="Chromosome"/>
</dbReference>
<dbReference type="InterPro" id="IPR001031">
    <property type="entry name" value="Thioesterase"/>
</dbReference>
<dbReference type="GO" id="GO:0008610">
    <property type="term" value="P:lipid biosynthetic process"/>
    <property type="evidence" value="ECO:0007669"/>
    <property type="project" value="TreeGrafter"/>
</dbReference>
<dbReference type="GO" id="GO:0016297">
    <property type="term" value="F:fatty acyl-[ACP] hydrolase activity"/>
    <property type="evidence" value="ECO:0007669"/>
    <property type="project" value="UniProtKB-EC"/>
</dbReference>
<dbReference type="Pfam" id="PF00975">
    <property type="entry name" value="Thioesterase"/>
    <property type="match status" value="1"/>
</dbReference>
<proteinExistence type="inferred from homology"/>
<dbReference type="STRING" id="1198114.AciX9_1874"/>
<dbReference type="HOGENOM" id="CLU_070456_1_1_0"/>
<dbReference type="KEGG" id="acm:AciX9_1874"/>
<dbReference type="AlphaFoldDB" id="E8X024"/>
<keyword evidence="4" id="KW-1185">Reference proteome</keyword>
<dbReference type="InterPro" id="IPR012223">
    <property type="entry name" value="TEII"/>
</dbReference>
<dbReference type="EC" id="3.1.2.14" evidence="3"/>
<dbReference type="PANTHER" id="PTHR11487">
    <property type="entry name" value="THIOESTERASE"/>
    <property type="match status" value="1"/>
</dbReference>
<dbReference type="EMBL" id="CP002480">
    <property type="protein sequence ID" value="ADW68920.1"/>
    <property type="molecule type" value="Genomic_DNA"/>
</dbReference>
<dbReference type="PANTHER" id="PTHR11487:SF0">
    <property type="entry name" value="S-ACYL FATTY ACID SYNTHASE THIOESTERASE, MEDIUM CHAIN"/>
    <property type="match status" value="1"/>
</dbReference>